<dbReference type="InterPro" id="IPR023753">
    <property type="entry name" value="FAD/NAD-binding_dom"/>
</dbReference>
<dbReference type="Proteomes" id="UP000593719">
    <property type="component" value="Chromosome"/>
</dbReference>
<dbReference type="GO" id="GO:0016491">
    <property type="term" value="F:oxidoreductase activity"/>
    <property type="evidence" value="ECO:0007669"/>
    <property type="project" value="InterPro"/>
</dbReference>
<dbReference type="KEGG" id="ssei:FJR45_01160"/>
<feature type="region of interest" description="Disordered" evidence="1">
    <location>
        <begin position="30"/>
        <end position="52"/>
    </location>
</feature>
<dbReference type="Pfam" id="PF07992">
    <property type="entry name" value="Pyr_redox_2"/>
    <property type="match status" value="1"/>
</dbReference>
<dbReference type="PANTHER" id="PTHR43755">
    <property type="match status" value="1"/>
</dbReference>
<gene>
    <name evidence="4" type="ORF">FJR45_01160</name>
</gene>
<dbReference type="PANTHER" id="PTHR43755:SF1">
    <property type="entry name" value="FAD-DEPENDENT PYRIDINE NUCLEOTIDE-DISULPHIDE OXIDOREDUCTASE"/>
    <property type="match status" value="1"/>
</dbReference>
<evidence type="ECO:0000313" key="5">
    <source>
        <dbReference type="Proteomes" id="UP000593719"/>
    </source>
</evidence>
<proteinExistence type="predicted"/>
<reference evidence="4 5" key="1">
    <citation type="submission" date="2019-06" db="EMBL/GenBank/DDBJ databases">
        <title>Sulfurimonas gotlandica sp. nov., a chemoautotrophic and psychrotolerant epsilonproteobacterium isolated from a pelagic redoxcline, and an emended description of the genus Sulfurimonas.</title>
        <authorList>
            <person name="Wang S."/>
            <person name="Jiang L."/>
            <person name="Shao Z."/>
        </authorList>
    </citation>
    <scope>NUCLEOTIDE SEQUENCE [LARGE SCALE GENOMIC DNA]</scope>
    <source>
        <strain evidence="4 5">S2-6</strain>
    </source>
</reference>
<dbReference type="InterPro" id="IPR036188">
    <property type="entry name" value="FAD/NAD-bd_sf"/>
</dbReference>
<protein>
    <submittedName>
        <fullName evidence="4">NAD(P)/FAD-dependent oxidoreductase</fullName>
    </submittedName>
</protein>
<dbReference type="Gene3D" id="3.50.50.60">
    <property type="entry name" value="FAD/NAD(P)-binding domain"/>
    <property type="match status" value="2"/>
</dbReference>
<dbReference type="RefSeq" id="WP_193150991.1">
    <property type="nucleotide sequence ID" value="NZ_CP041235.1"/>
</dbReference>
<sequence length="456" mass="50535">MNMNRRDALRLGAISVAAAATTLTGCAYGEAKPSKKENKTNSSVGMGTPAPLPPATGKRVVVVGGGWSGLSVAKYTKKFAPNADVVLVEQRTEFISCPISNLYLVGEVDLEFLTHDYLQAARENKYTYFNATAIGIDKANKIIKTSNGDIKYDYLVLAPGIDYDYSAWNVDTVTEQRLRSEYPAAFIPGSEHMTLKAKLEDFEGGNFILTVPGGNYRCLPAPYERACLIADYFKKNEIEGKVILLDENPDITIKKEGFQSSFDEMYKDYIEYHPNSKIMSIDLDKKVVVAGEFDEEYSFEDAAFYPHVRGGKLLEVCGVAKDNVFNKKVGNIDPFTYEVIGEKDIFVSGDARPMGYSKSGNTSNSEGHYIGKLIAQRVNGKKDIPWKSPLTVCYSAVSARPIHAISVRAEYEFEGKKLKGFTNVDLSQQWRGKTGLNNGKALNEWAKGMFRDMFNA</sequence>
<evidence type="ECO:0000313" key="4">
    <source>
        <dbReference type="EMBL" id="QOP42633.1"/>
    </source>
</evidence>
<dbReference type="InterPro" id="IPR049386">
    <property type="entry name" value="FCSD_central"/>
</dbReference>
<organism evidence="4 5">
    <name type="scientific">Sulfurimonas sediminis</name>
    <dbReference type="NCBI Taxonomy" id="2590020"/>
    <lineage>
        <taxon>Bacteria</taxon>
        <taxon>Pseudomonadati</taxon>
        <taxon>Campylobacterota</taxon>
        <taxon>Epsilonproteobacteria</taxon>
        <taxon>Campylobacterales</taxon>
        <taxon>Sulfurimonadaceae</taxon>
        <taxon>Sulfurimonas</taxon>
    </lineage>
</organism>
<dbReference type="PROSITE" id="PS51257">
    <property type="entry name" value="PROKAR_LIPOPROTEIN"/>
    <property type="match status" value="1"/>
</dbReference>
<dbReference type="SUPFAM" id="SSF51905">
    <property type="entry name" value="FAD/NAD(P)-binding domain"/>
    <property type="match status" value="2"/>
</dbReference>
<evidence type="ECO:0000256" key="1">
    <source>
        <dbReference type="SAM" id="MobiDB-lite"/>
    </source>
</evidence>
<feature type="domain" description="Sulfide dehydrogenase [flavocytochrome c] flavoprotein chain central" evidence="3">
    <location>
        <begin position="194"/>
        <end position="295"/>
    </location>
</feature>
<evidence type="ECO:0000259" key="3">
    <source>
        <dbReference type="Pfam" id="PF21706"/>
    </source>
</evidence>
<dbReference type="InterPro" id="IPR052541">
    <property type="entry name" value="SQRD"/>
</dbReference>
<dbReference type="Pfam" id="PF21706">
    <property type="entry name" value="FCSD_central"/>
    <property type="match status" value="1"/>
</dbReference>
<keyword evidence="5" id="KW-1185">Reference proteome</keyword>
<dbReference type="AlphaFoldDB" id="A0A7M1AYV1"/>
<dbReference type="EMBL" id="CP041235">
    <property type="protein sequence ID" value="QOP42633.1"/>
    <property type="molecule type" value="Genomic_DNA"/>
</dbReference>
<evidence type="ECO:0000259" key="2">
    <source>
        <dbReference type="Pfam" id="PF07992"/>
    </source>
</evidence>
<accession>A0A7M1AYV1</accession>
<feature type="domain" description="FAD/NAD(P)-binding" evidence="2">
    <location>
        <begin position="59"/>
        <end position="160"/>
    </location>
</feature>
<name>A0A7M1AYV1_9BACT</name>